<keyword evidence="8" id="KW-0472">Membrane</keyword>
<proteinExistence type="inferred from homology"/>
<dbReference type="PANTHER" id="PTHR12964">
    <property type="entry name" value="NADH-UBIQUINONE OXIDOREDUCTASE B14 SUBUNIT"/>
    <property type="match status" value="1"/>
</dbReference>
<reference evidence="9 10" key="1">
    <citation type="submission" date="2018-03" db="EMBL/GenBank/DDBJ databases">
        <authorList>
            <person name="Guldener U."/>
        </authorList>
    </citation>
    <scope>NUCLEOTIDE SEQUENCE [LARGE SCALE GENOMIC DNA]</scope>
    <source>
        <strain evidence="9 10">DAOM196992</strain>
    </source>
</reference>
<evidence type="ECO:0000256" key="7">
    <source>
        <dbReference type="ARBA" id="ARBA00023128"/>
    </source>
</evidence>
<dbReference type="GO" id="GO:0045271">
    <property type="term" value="C:respiratory chain complex I"/>
    <property type="evidence" value="ECO:0007669"/>
    <property type="project" value="InterPro"/>
</dbReference>
<sequence length="132" mass="15174">MTTIPARLARTTQISRNLDEARKRSVALYRAYYRGAPEMCALYALDVPPSVIRAKVRTLFEKNRHIKDVAVLDVMLLKAQQDYQETMNAWKQVPHIMKWFAEEESVARPEGFLEKFYSGRDEGRGPTGQGLN</sequence>
<evidence type="ECO:0000256" key="8">
    <source>
        <dbReference type="ARBA" id="ARBA00023136"/>
    </source>
</evidence>
<evidence type="ECO:0000256" key="2">
    <source>
        <dbReference type="ARBA" id="ARBA00009508"/>
    </source>
</evidence>
<comment type="similarity">
    <text evidence="2">Belongs to the complex I LYR family.</text>
</comment>
<keyword evidence="10" id="KW-1185">Reference proteome</keyword>
<organism evidence="9 10">
    <name type="scientific">Pseudozyma flocculosa</name>
    <dbReference type="NCBI Taxonomy" id="84751"/>
    <lineage>
        <taxon>Eukaryota</taxon>
        <taxon>Fungi</taxon>
        <taxon>Dikarya</taxon>
        <taxon>Basidiomycota</taxon>
        <taxon>Ustilaginomycotina</taxon>
        <taxon>Ustilaginomycetes</taxon>
        <taxon>Ustilaginales</taxon>
        <taxon>Ustilaginaceae</taxon>
        <taxon>Pseudozyma</taxon>
    </lineage>
</organism>
<keyword evidence="3" id="KW-0813">Transport</keyword>
<evidence type="ECO:0000256" key="3">
    <source>
        <dbReference type="ARBA" id="ARBA00022448"/>
    </source>
</evidence>
<dbReference type="CDD" id="cd20266">
    <property type="entry name" value="Complex1_LYR_NDUFA6_LYRM6"/>
    <property type="match status" value="1"/>
</dbReference>
<dbReference type="EMBL" id="OOIP01000005">
    <property type="protein sequence ID" value="SPO36809.1"/>
    <property type="molecule type" value="Genomic_DNA"/>
</dbReference>
<name>A0A5C3F070_9BASI</name>
<dbReference type="AlphaFoldDB" id="A0A5C3F070"/>
<keyword evidence="7" id="KW-0496">Mitochondrion</keyword>
<accession>A0A5C3F070</accession>
<dbReference type="GO" id="GO:0005743">
    <property type="term" value="C:mitochondrial inner membrane"/>
    <property type="evidence" value="ECO:0007669"/>
    <property type="project" value="UniProtKB-SubCell"/>
</dbReference>
<evidence type="ECO:0000313" key="9">
    <source>
        <dbReference type="EMBL" id="SPO36809.1"/>
    </source>
</evidence>
<dbReference type="PIRSF" id="PIRSF006643">
    <property type="entry name" value="NDUA6"/>
    <property type="match status" value="1"/>
</dbReference>
<evidence type="ECO:0000256" key="5">
    <source>
        <dbReference type="ARBA" id="ARBA00022792"/>
    </source>
</evidence>
<protein>
    <submittedName>
        <fullName evidence="9">Uncharacterized protein</fullName>
    </submittedName>
</protein>
<dbReference type="PANTHER" id="PTHR12964:SF0">
    <property type="entry name" value="NADH DEHYDROGENASE [UBIQUINONE] 1 ALPHA SUBCOMPLEX SUBUNIT 6"/>
    <property type="match status" value="1"/>
</dbReference>
<evidence type="ECO:0000313" key="10">
    <source>
        <dbReference type="Proteomes" id="UP000323386"/>
    </source>
</evidence>
<dbReference type="InterPro" id="IPR045299">
    <property type="entry name" value="Complex1_LYR_NDUFA6_LYRM6"/>
</dbReference>
<dbReference type="Proteomes" id="UP000323386">
    <property type="component" value="Unassembled WGS sequence"/>
</dbReference>
<keyword evidence="6" id="KW-0249">Electron transport</keyword>
<dbReference type="OrthoDB" id="14535at2759"/>
<evidence type="ECO:0000256" key="4">
    <source>
        <dbReference type="ARBA" id="ARBA00022660"/>
    </source>
</evidence>
<keyword evidence="4" id="KW-0679">Respiratory chain</keyword>
<dbReference type="GO" id="GO:0006979">
    <property type="term" value="P:response to oxidative stress"/>
    <property type="evidence" value="ECO:0007669"/>
    <property type="project" value="TreeGrafter"/>
</dbReference>
<keyword evidence="5" id="KW-0999">Mitochondrion inner membrane</keyword>
<evidence type="ECO:0000256" key="1">
    <source>
        <dbReference type="ARBA" id="ARBA00004443"/>
    </source>
</evidence>
<dbReference type="Pfam" id="PF13233">
    <property type="entry name" value="Complex1_LYR_2"/>
    <property type="match status" value="1"/>
</dbReference>
<dbReference type="InterPro" id="IPR016488">
    <property type="entry name" value="NADH_Ub_cplx-1_asu_su-6"/>
</dbReference>
<comment type="subcellular location">
    <subcellularLocation>
        <location evidence="1">Mitochondrion inner membrane</location>
        <topology evidence="1">Peripheral membrane protein</topology>
        <orientation evidence="1">Matrix side</orientation>
    </subcellularLocation>
</comment>
<evidence type="ECO:0000256" key="6">
    <source>
        <dbReference type="ARBA" id="ARBA00022982"/>
    </source>
</evidence>
<gene>
    <name evidence="9" type="ORF">PSFLO_02280</name>
</gene>